<dbReference type="Proteomes" id="UP001054252">
    <property type="component" value="Unassembled WGS sequence"/>
</dbReference>
<keyword evidence="2" id="KW-1185">Reference proteome</keyword>
<dbReference type="EMBL" id="BPVZ01000448">
    <property type="protein sequence ID" value="GKV51159.1"/>
    <property type="molecule type" value="Genomic_DNA"/>
</dbReference>
<sequence>MFGSKEVGAQFLARSLANLSQNLGVEDNVWLKGSWSPVFGSAFGSHESKFRFNTFYSLLIAIGVEVLNLEHVWLGESWIPIFGSGFGAEVGAQKSWSSIFGSEFGLLDSKFSLNTFYSLLIGIGVEVGAQMLGSTKDVIPRRPNSEVGQLLFCRNNSHIEPNNNSLHSSHTTSCPQSSLAFFHAVHILCDDDAVCCNTSCRCQSQRSFLLSRTSME</sequence>
<dbReference type="AlphaFoldDB" id="A0AAV5MQ89"/>
<reference evidence="1 2" key="1">
    <citation type="journal article" date="2021" name="Commun. Biol.">
        <title>The genome of Shorea leprosula (Dipterocarpaceae) highlights the ecological relevance of drought in aseasonal tropical rainforests.</title>
        <authorList>
            <person name="Ng K.K.S."/>
            <person name="Kobayashi M.J."/>
            <person name="Fawcett J.A."/>
            <person name="Hatakeyama M."/>
            <person name="Paape T."/>
            <person name="Ng C.H."/>
            <person name="Ang C.C."/>
            <person name="Tnah L.H."/>
            <person name="Lee C.T."/>
            <person name="Nishiyama T."/>
            <person name="Sese J."/>
            <person name="O'Brien M.J."/>
            <person name="Copetti D."/>
            <person name="Mohd Noor M.I."/>
            <person name="Ong R.C."/>
            <person name="Putra M."/>
            <person name="Sireger I.Z."/>
            <person name="Indrioko S."/>
            <person name="Kosugi Y."/>
            <person name="Izuno A."/>
            <person name="Isagi Y."/>
            <person name="Lee S.L."/>
            <person name="Shimizu K.K."/>
        </authorList>
    </citation>
    <scope>NUCLEOTIDE SEQUENCE [LARGE SCALE GENOMIC DNA]</scope>
    <source>
        <strain evidence="1">214</strain>
    </source>
</reference>
<accession>A0AAV5MQ89</accession>
<name>A0AAV5MQ89_9ROSI</name>
<organism evidence="1 2">
    <name type="scientific">Rubroshorea leprosula</name>
    <dbReference type="NCBI Taxonomy" id="152421"/>
    <lineage>
        <taxon>Eukaryota</taxon>
        <taxon>Viridiplantae</taxon>
        <taxon>Streptophyta</taxon>
        <taxon>Embryophyta</taxon>
        <taxon>Tracheophyta</taxon>
        <taxon>Spermatophyta</taxon>
        <taxon>Magnoliopsida</taxon>
        <taxon>eudicotyledons</taxon>
        <taxon>Gunneridae</taxon>
        <taxon>Pentapetalae</taxon>
        <taxon>rosids</taxon>
        <taxon>malvids</taxon>
        <taxon>Malvales</taxon>
        <taxon>Dipterocarpaceae</taxon>
        <taxon>Rubroshorea</taxon>
    </lineage>
</organism>
<proteinExistence type="predicted"/>
<comment type="caution">
    <text evidence="1">The sequence shown here is derived from an EMBL/GenBank/DDBJ whole genome shotgun (WGS) entry which is preliminary data.</text>
</comment>
<protein>
    <submittedName>
        <fullName evidence="1">Uncharacterized protein</fullName>
    </submittedName>
</protein>
<gene>
    <name evidence="1" type="ORF">SLEP1_g57831</name>
</gene>
<evidence type="ECO:0000313" key="2">
    <source>
        <dbReference type="Proteomes" id="UP001054252"/>
    </source>
</evidence>
<evidence type="ECO:0000313" key="1">
    <source>
        <dbReference type="EMBL" id="GKV51159.1"/>
    </source>
</evidence>